<dbReference type="Gene3D" id="3.80.10.10">
    <property type="entry name" value="Ribonuclease Inhibitor"/>
    <property type="match status" value="2"/>
</dbReference>
<dbReference type="Pfam" id="PF00931">
    <property type="entry name" value="NB-ARC"/>
    <property type="match status" value="1"/>
</dbReference>
<dbReference type="Gene3D" id="3.40.50.300">
    <property type="entry name" value="P-loop containing nucleotide triphosphate hydrolases"/>
    <property type="match status" value="1"/>
</dbReference>
<evidence type="ECO:0008006" key="15">
    <source>
        <dbReference type="Google" id="ProtNLM"/>
    </source>
</evidence>
<dbReference type="Gene3D" id="1.20.5.4130">
    <property type="match status" value="1"/>
</dbReference>
<evidence type="ECO:0000256" key="7">
    <source>
        <dbReference type="ARBA" id="ARBA00023054"/>
    </source>
</evidence>
<dbReference type="Gene3D" id="1.10.10.10">
    <property type="entry name" value="Winged helix-like DNA-binding domain superfamily/Winged helix DNA-binding domain"/>
    <property type="match status" value="1"/>
</dbReference>
<dbReference type="SUPFAM" id="SSF52540">
    <property type="entry name" value="P-loop containing nucleoside triphosphate hydrolases"/>
    <property type="match status" value="1"/>
</dbReference>
<dbReference type="EMBL" id="CM000760">
    <property type="protein sequence ID" value="KXG38737.1"/>
    <property type="molecule type" value="Genomic_DNA"/>
</dbReference>
<feature type="region of interest" description="Disordered" evidence="8">
    <location>
        <begin position="867"/>
        <end position="888"/>
    </location>
</feature>
<keyword evidence="4" id="KW-0547">Nucleotide-binding</keyword>
<dbReference type="STRING" id="4558.A0A1B6QLG1"/>
<name>A0A1B6QLG1_SORBI</name>
<evidence type="ECO:0000313" key="13">
    <source>
        <dbReference type="EMBL" id="KXG38737.1"/>
    </source>
</evidence>
<sequence length="1039" mass="117025">MAIILDSLVGSCAKKLQDIITEEAILILGVKEDLNELQQTMEFIQCLLNDAEQKRTEDSAVNNWLSELKDAVYEADDIIDLAKLEGNKLLANHPSLTNTTACTGFSFVACFPPIQRRHEIAIRIRKFNTKLEKILKLGEQLKLKTMQLEAVVSKVSQMKTGPIVEPNLVGKETALACSRLVDLILAHKEKKAYKIGVVGTGGVGKTTLAQKIYNDHKIKGSFSKQAWICVSQQYSDISVLKEVLRNIGVDYKHDETVGELSRRLAIAVENASFFLVLDDIWQHEVWTNLLRAPLNTAATGIILVTTRNDTVARAIGVEDIHRVELMSDEVGWKLLLKSMNISKESEVENLRVLGVDIVRLCGGLPLAIKVTASVLSAKEKTESEWRKVISKSTVYTSKLPSELSGALYLSYDELPRHLKQCFLYCALYPEDFSMHRDDIVRFWVAEGFVEEQEEQLLEDTAEEYYYELIYRNLLQPDPFFADYSKCKMHDLLRKLAQHLSGPDTFCGDQKSLEARSLYKVRRVSVVAGKELLISPSVQKEQIGVRTLITKCNALKVDHTVFRKLIKIRVLDLTGAILLSIPDCIGGLIHLRSLDLNGTDISYLPESIGSLVNLQILNLDHCDELHSLPLGITRLCNLRRLGLDDTPINNVPKGICRLKLLNDIEGFPVGGSCVSSNTTQDGWSMQELDPLLQLRKLQMVKLERGATCSTNSLLLDKKYLKELQLQCTDRIDDSYSKDDVINIEWTFEHLMPPHNLEYLTIIGFFGCRYPTWLGATTHLSSIKYLQLMHCKSCVHLPPIGLLPSLKFLKIQGATAVKKIGPELLGSGMSNSGSTEAIAFPNLETLVIWDMPNWEEWSFVVEDEVREAGNEGGNDAATAKGKREGRPSPRLMPRLKELQLDSCPKLRTLPLQLGQQATSLKELQLRDLGSLKVVENLPFLSTVLLIVNCQGLEKILNLPKLREMRVTHCTNLRHVEELGNLEKLWLDIGMQDLLSLWMPSLKQQRQDISGEHLDIYLYGIGYEAERLMVRRQHMHKFSLAS</sequence>
<dbReference type="eggNOG" id="KOG4658">
    <property type="taxonomic scope" value="Eukaryota"/>
</dbReference>
<evidence type="ECO:0000256" key="8">
    <source>
        <dbReference type="SAM" id="MobiDB-lite"/>
    </source>
</evidence>
<dbReference type="InterPro" id="IPR003591">
    <property type="entry name" value="Leu-rich_rpt_typical-subtyp"/>
</dbReference>
<dbReference type="InterPro" id="IPR058922">
    <property type="entry name" value="WHD_DRP"/>
</dbReference>
<dbReference type="InterPro" id="IPR036388">
    <property type="entry name" value="WH-like_DNA-bd_sf"/>
</dbReference>
<organism evidence="13 14">
    <name type="scientific">Sorghum bicolor</name>
    <name type="common">Sorghum</name>
    <name type="synonym">Sorghum vulgare</name>
    <dbReference type="NCBI Taxonomy" id="4558"/>
    <lineage>
        <taxon>Eukaryota</taxon>
        <taxon>Viridiplantae</taxon>
        <taxon>Streptophyta</taxon>
        <taxon>Embryophyta</taxon>
        <taxon>Tracheophyta</taxon>
        <taxon>Spermatophyta</taxon>
        <taxon>Magnoliopsida</taxon>
        <taxon>Liliopsida</taxon>
        <taxon>Poales</taxon>
        <taxon>Poaceae</taxon>
        <taxon>PACMAD clade</taxon>
        <taxon>Panicoideae</taxon>
        <taxon>Andropogonodae</taxon>
        <taxon>Andropogoneae</taxon>
        <taxon>Sorghinae</taxon>
        <taxon>Sorghum</taxon>
    </lineage>
</organism>
<evidence type="ECO:0000256" key="6">
    <source>
        <dbReference type="ARBA" id="ARBA00022840"/>
    </source>
</evidence>
<dbReference type="InterPro" id="IPR041118">
    <property type="entry name" value="Rx_N"/>
</dbReference>
<accession>A0A1B6QLG1</accession>
<gene>
    <name evidence="13" type="ORF">SORBI_3001G272800</name>
</gene>
<comment type="similarity">
    <text evidence="1">Belongs to the disease resistance NB-LRR family.</text>
</comment>
<reference evidence="14" key="3">
    <citation type="journal article" date="2018" name="Plant J.">
        <title>The Sorghum bicolor reference genome: improved assembly, gene annotations, a transcriptome atlas, and signatures of genome organization.</title>
        <authorList>
            <person name="McCormick R.F."/>
            <person name="Truong S.K."/>
            <person name="Sreedasyam A."/>
            <person name="Jenkins J."/>
            <person name="Shu S."/>
            <person name="Sims D."/>
            <person name="Kennedy M."/>
            <person name="Amirebrahimi M."/>
            <person name="Weers B.D."/>
            <person name="McKinley B."/>
            <person name="Mattison A."/>
            <person name="Morishige D.T."/>
            <person name="Grimwood J."/>
            <person name="Schmutz J."/>
            <person name="Mullet J.E."/>
        </authorList>
    </citation>
    <scope>NUCLEOTIDE SEQUENCE [LARGE SCALE GENOMIC DNA]</scope>
    <source>
        <strain evidence="14">cv. BTx623</strain>
    </source>
</reference>
<dbReference type="InterPro" id="IPR038005">
    <property type="entry name" value="RX-like_CC"/>
</dbReference>
<dbReference type="GO" id="GO:0009626">
    <property type="term" value="P:plant-type hypersensitive response"/>
    <property type="evidence" value="ECO:0007669"/>
    <property type="project" value="UniProtKB-ARBA"/>
</dbReference>
<reference evidence="13" key="2">
    <citation type="submission" date="2017-02" db="EMBL/GenBank/DDBJ databases">
        <title>WGS assembly of Sorghum bicolor.</title>
        <authorList>
            <person name="Paterson A."/>
            <person name="Mullet J."/>
            <person name="Bowers J."/>
            <person name="Bruggmann R."/>
            <person name="Dubchak I."/>
            <person name="Grimwood J."/>
            <person name="Gundlach H."/>
            <person name="Haberer G."/>
            <person name="Hellsten U."/>
            <person name="Mitros T."/>
            <person name="Poliakov A."/>
            <person name="Schmutz J."/>
            <person name="Spannagl M."/>
            <person name="Tang H."/>
            <person name="Wang X."/>
            <person name="Wicker T."/>
            <person name="Bharti A."/>
            <person name="Chapman J."/>
            <person name="Feltus F."/>
            <person name="Gowik U."/>
            <person name="Grigoriev I."/>
            <person name="Lyons E."/>
            <person name="Maher C."/>
            <person name="Martis M."/>
            <person name="Narechania A."/>
            <person name="Otillar R."/>
            <person name="Penning B."/>
            <person name="Salamov A."/>
            <person name="Wang Y."/>
            <person name="Zhang L."/>
            <person name="Carpita N."/>
            <person name="Freeling M."/>
            <person name="Gingle A."/>
            <person name="Hash C."/>
            <person name="Keller B."/>
            <person name="Klein P."/>
            <person name="Kresovich S."/>
            <person name="Mccann M."/>
            <person name="Ming R."/>
            <person name="Peterson D."/>
            <person name="Rahman M."/>
            <person name="Ware D."/>
            <person name="Westhoff P."/>
            <person name="Mayer K."/>
            <person name="Messing J."/>
            <person name="Sims D."/>
            <person name="Jenkins J."/>
            <person name="Shu S."/>
            <person name="Rokhsar D."/>
        </authorList>
    </citation>
    <scope>NUCLEOTIDE SEQUENCE</scope>
</reference>
<evidence type="ECO:0000256" key="3">
    <source>
        <dbReference type="ARBA" id="ARBA00022737"/>
    </source>
</evidence>
<keyword evidence="5" id="KW-0611">Plant defense</keyword>
<dbReference type="PRINTS" id="PR00364">
    <property type="entry name" value="DISEASERSIST"/>
</dbReference>
<dbReference type="FunFam" id="1.10.10.10:FF:000322">
    <property type="entry name" value="Probable disease resistance protein At1g63360"/>
    <property type="match status" value="1"/>
</dbReference>
<dbReference type="OMA" id="GWICISK"/>
<reference evidence="13 14" key="1">
    <citation type="journal article" date="2009" name="Nature">
        <title>The Sorghum bicolor genome and the diversification of grasses.</title>
        <authorList>
            <person name="Paterson A.H."/>
            <person name="Bowers J.E."/>
            <person name="Bruggmann R."/>
            <person name="Dubchak I."/>
            <person name="Grimwood J."/>
            <person name="Gundlach H."/>
            <person name="Haberer G."/>
            <person name="Hellsten U."/>
            <person name="Mitros T."/>
            <person name="Poliakov A."/>
            <person name="Schmutz J."/>
            <person name="Spannagl M."/>
            <person name="Tang H."/>
            <person name="Wang X."/>
            <person name="Wicker T."/>
            <person name="Bharti A.K."/>
            <person name="Chapman J."/>
            <person name="Feltus F.A."/>
            <person name="Gowik U."/>
            <person name="Grigoriev I.V."/>
            <person name="Lyons E."/>
            <person name="Maher C.A."/>
            <person name="Martis M."/>
            <person name="Narechania A."/>
            <person name="Otillar R.P."/>
            <person name="Penning B.W."/>
            <person name="Salamov A.A."/>
            <person name="Wang Y."/>
            <person name="Zhang L."/>
            <person name="Carpita N.C."/>
            <person name="Freeling M."/>
            <person name="Gingle A.R."/>
            <person name="Hash C.T."/>
            <person name="Keller B."/>
            <person name="Klein P."/>
            <person name="Kresovich S."/>
            <person name="McCann M.C."/>
            <person name="Ming R."/>
            <person name="Peterson D.G."/>
            <person name="Mehboob-ur-Rahman"/>
            <person name="Ware D."/>
            <person name="Westhoff P."/>
            <person name="Mayer K.F."/>
            <person name="Messing J."/>
            <person name="Rokhsar D.S."/>
        </authorList>
    </citation>
    <scope>NUCLEOTIDE SEQUENCE [LARGE SCALE GENOMIC DNA]</scope>
    <source>
        <strain evidence="14">cv. BTx623</strain>
    </source>
</reference>
<keyword evidence="7" id="KW-0175">Coiled coil</keyword>
<dbReference type="GO" id="GO:0043531">
    <property type="term" value="F:ADP binding"/>
    <property type="evidence" value="ECO:0007669"/>
    <property type="project" value="InterPro"/>
</dbReference>
<evidence type="ECO:0000313" key="14">
    <source>
        <dbReference type="Proteomes" id="UP000000768"/>
    </source>
</evidence>
<keyword evidence="14" id="KW-1185">Reference proteome</keyword>
<evidence type="ECO:0000256" key="5">
    <source>
        <dbReference type="ARBA" id="ARBA00022821"/>
    </source>
</evidence>
<dbReference type="Pfam" id="PF23598">
    <property type="entry name" value="LRR_14"/>
    <property type="match status" value="1"/>
</dbReference>
<dbReference type="CDD" id="cd14798">
    <property type="entry name" value="RX-CC_like"/>
    <property type="match status" value="1"/>
</dbReference>
<dbReference type="AlphaFoldDB" id="A0A1B6QLG1"/>
<feature type="domain" description="Disease resistance N-terminal" evidence="10">
    <location>
        <begin position="9"/>
        <end position="87"/>
    </location>
</feature>
<feature type="domain" description="Disease resistance R13L4/SHOC-2-like LRR" evidence="12">
    <location>
        <begin position="564"/>
        <end position="950"/>
    </location>
</feature>
<evidence type="ECO:0000259" key="9">
    <source>
        <dbReference type="Pfam" id="PF00931"/>
    </source>
</evidence>
<keyword evidence="6" id="KW-0067">ATP-binding</keyword>
<evidence type="ECO:0000256" key="4">
    <source>
        <dbReference type="ARBA" id="ARBA00022741"/>
    </source>
</evidence>
<evidence type="ECO:0000256" key="1">
    <source>
        <dbReference type="ARBA" id="ARBA00008894"/>
    </source>
</evidence>
<feature type="domain" description="Disease resistance protein winged helix" evidence="11">
    <location>
        <begin position="427"/>
        <end position="496"/>
    </location>
</feature>
<evidence type="ECO:0000259" key="11">
    <source>
        <dbReference type="Pfam" id="PF23559"/>
    </source>
</evidence>
<keyword evidence="3" id="KW-0677">Repeat</keyword>
<evidence type="ECO:0000259" key="12">
    <source>
        <dbReference type="Pfam" id="PF23598"/>
    </source>
</evidence>
<dbReference type="Gramene" id="KXG38737">
    <property type="protein sequence ID" value="KXG38737"/>
    <property type="gene ID" value="SORBI_3001G272800"/>
</dbReference>
<dbReference type="Pfam" id="PF18052">
    <property type="entry name" value="Rx_N"/>
    <property type="match status" value="1"/>
</dbReference>
<protein>
    <recommendedName>
        <fullName evidence="15">AAA+ ATPase domain-containing protein</fullName>
    </recommendedName>
</protein>
<proteinExistence type="inferred from homology"/>
<dbReference type="PANTHER" id="PTHR36766:SF70">
    <property type="entry name" value="DISEASE RESISTANCE PROTEIN RGA4"/>
    <property type="match status" value="1"/>
</dbReference>
<dbReference type="InParanoid" id="A0A1B6QLG1"/>
<dbReference type="GO" id="GO:0005524">
    <property type="term" value="F:ATP binding"/>
    <property type="evidence" value="ECO:0007669"/>
    <property type="project" value="UniProtKB-KW"/>
</dbReference>
<dbReference type="InterPro" id="IPR032675">
    <property type="entry name" value="LRR_dom_sf"/>
</dbReference>
<dbReference type="Pfam" id="PF23559">
    <property type="entry name" value="WHD_DRP"/>
    <property type="match status" value="1"/>
</dbReference>
<dbReference type="SMART" id="SM00369">
    <property type="entry name" value="LRR_TYP"/>
    <property type="match status" value="3"/>
</dbReference>
<dbReference type="GO" id="GO:0002758">
    <property type="term" value="P:innate immune response-activating signaling pathway"/>
    <property type="evidence" value="ECO:0007669"/>
    <property type="project" value="UniProtKB-ARBA"/>
</dbReference>
<dbReference type="InterPro" id="IPR055414">
    <property type="entry name" value="LRR_R13L4/SHOC2-like"/>
</dbReference>
<dbReference type="Proteomes" id="UP000000768">
    <property type="component" value="Chromosome 1"/>
</dbReference>
<evidence type="ECO:0000256" key="2">
    <source>
        <dbReference type="ARBA" id="ARBA00022614"/>
    </source>
</evidence>
<dbReference type="InterPro" id="IPR002182">
    <property type="entry name" value="NB-ARC"/>
</dbReference>
<evidence type="ECO:0000259" key="10">
    <source>
        <dbReference type="Pfam" id="PF18052"/>
    </source>
</evidence>
<accession>A0A1B6QM75</accession>
<dbReference type="EMBL" id="CM000760">
    <property type="protein sequence ID" value="KXG39005.2"/>
    <property type="molecule type" value="Genomic_DNA"/>
</dbReference>
<dbReference type="GO" id="GO:0042742">
    <property type="term" value="P:defense response to bacterium"/>
    <property type="evidence" value="ECO:0007669"/>
    <property type="project" value="UniProtKB-ARBA"/>
</dbReference>
<dbReference type="Gramene" id="KXG39005">
    <property type="protein sequence ID" value="KXG39005"/>
    <property type="gene ID" value="SORBI_3001G272800"/>
</dbReference>
<dbReference type="PANTHER" id="PTHR36766">
    <property type="entry name" value="PLANT BROAD-SPECTRUM MILDEW RESISTANCE PROTEIN RPW8"/>
    <property type="match status" value="1"/>
</dbReference>
<dbReference type="InterPro" id="IPR027417">
    <property type="entry name" value="P-loop_NTPase"/>
</dbReference>
<keyword evidence="2" id="KW-0433">Leucine-rich repeat</keyword>
<dbReference type="SUPFAM" id="SSF52058">
    <property type="entry name" value="L domain-like"/>
    <property type="match status" value="1"/>
</dbReference>
<feature type="domain" description="NB-ARC" evidence="9">
    <location>
        <begin position="189"/>
        <end position="338"/>
    </location>
</feature>